<evidence type="ECO:0000256" key="11">
    <source>
        <dbReference type="ARBA" id="ARBA00022842"/>
    </source>
</evidence>
<dbReference type="PANTHER" id="PTHR43290:SF2">
    <property type="entry name" value="MEVALONATE KINASE"/>
    <property type="match status" value="1"/>
</dbReference>
<dbReference type="STRING" id="6832.A0A553PCU4"/>
<dbReference type="Pfam" id="PF08544">
    <property type="entry name" value="GHMP_kinases_C"/>
    <property type="match status" value="1"/>
</dbReference>
<dbReference type="Gene3D" id="3.30.230.10">
    <property type="match status" value="1"/>
</dbReference>
<dbReference type="EMBL" id="VCGU01000005">
    <property type="protein sequence ID" value="TRY75506.1"/>
    <property type="molecule type" value="Genomic_DNA"/>
</dbReference>
<evidence type="ECO:0000259" key="20">
    <source>
        <dbReference type="Pfam" id="PF08544"/>
    </source>
</evidence>
<keyword evidence="4 18" id="KW-0963">Cytoplasm</keyword>
<keyword evidence="11" id="KW-0460">Magnesium</keyword>
<keyword evidence="15 18" id="KW-1207">Sterol metabolism</keyword>
<dbReference type="NCBIfam" id="TIGR00549">
    <property type="entry name" value="mevalon_kin"/>
    <property type="match status" value="1"/>
</dbReference>
<reference evidence="21 22" key="1">
    <citation type="journal article" date="2018" name="Nat. Ecol. Evol.">
        <title>Genomic signatures of mitonuclear coevolution across populations of Tigriopus californicus.</title>
        <authorList>
            <person name="Barreto F.S."/>
            <person name="Watson E.T."/>
            <person name="Lima T.G."/>
            <person name="Willett C.S."/>
            <person name="Edmands S."/>
            <person name="Li W."/>
            <person name="Burton R.S."/>
        </authorList>
    </citation>
    <scope>NUCLEOTIDE SEQUENCE [LARGE SCALE GENOMIC DNA]</scope>
    <source>
        <strain evidence="21 22">San Diego</strain>
    </source>
</reference>
<dbReference type="EC" id="2.7.1.36" evidence="3 18"/>
<keyword evidence="6 18" id="KW-0808">Transferase</keyword>
<dbReference type="SUPFAM" id="SSF55060">
    <property type="entry name" value="GHMP Kinase, C-terminal domain"/>
    <property type="match status" value="1"/>
</dbReference>
<keyword evidence="7" id="KW-0479">Metal-binding</keyword>
<evidence type="ECO:0000256" key="18">
    <source>
        <dbReference type="RuleBase" id="RU363087"/>
    </source>
</evidence>
<organism evidence="21 22">
    <name type="scientific">Tigriopus californicus</name>
    <name type="common">Marine copepod</name>
    <dbReference type="NCBI Taxonomy" id="6832"/>
    <lineage>
        <taxon>Eukaryota</taxon>
        <taxon>Metazoa</taxon>
        <taxon>Ecdysozoa</taxon>
        <taxon>Arthropoda</taxon>
        <taxon>Crustacea</taxon>
        <taxon>Multicrustacea</taxon>
        <taxon>Hexanauplia</taxon>
        <taxon>Copepoda</taxon>
        <taxon>Harpacticoida</taxon>
        <taxon>Harpacticidae</taxon>
        <taxon>Tigriopus</taxon>
    </lineage>
</organism>
<keyword evidence="12 18" id="KW-0752">Steroid biosynthesis</keyword>
<dbReference type="Proteomes" id="UP000318571">
    <property type="component" value="Chromosome 2"/>
</dbReference>
<dbReference type="Gene3D" id="3.30.70.890">
    <property type="entry name" value="GHMP kinase, C-terminal domain"/>
    <property type="match status" value="1"/>
</dbReference>
<evidence type="ECO:0000256" key="4">
    <source>
        <dbReference type="ARBA" id="ARBA00022490"/>
    </source>
</evidence>
<evidence type="ECO:0000259" key="19">
    <source>
        <dbReference type="Pfam" id="PF00288"/>
    </source>
</evidence>
<feature type="domain" description="GHMP kinase C-terminal" evidence="20">
    <location>
        <begin position="281"/>
        <end position="338"/>
    </location>
</feature>
<dbReference type="Pfam" id="PF00288">
    <property type="entry name" value="GHMP_kinases_N"/>
    <property type="match status" value="1"/>
</dbReference>
<dbReference type="FunFam" id="3.30.70.890:FF:000003">
    <property type="entry name" value="Mevalonate kinase"/>
    <property type="match status" value="1"/>
</dbReference>
<keyword evidence="14 18" id="KW-0443">Lipid metabolism</keyword>
<feature type="domain" description="GHMP kinase N-terminal" evidence="19">
    <location>
        <begin position="126"/>
        <end position="202"/>
    </location>
</feature>
<protein>
    <recommendedName>
        <fullName evidence="3 18">Mevalonate kinase</fullName>
        <shortName evidence="18">MK</shortName>
        <ecNumber evidence="3 18">2.7.1.36</ecNumber>
    </recommendedName>
</protein>
<dbReference type="PRINTS" id="PR00959">
    <property type="entry name" value="MEVGALKINASE"/>
</dbReference>
<dbReference type="InterPro" id="IPR013750">
    <property type="entry name" value="GHMP_kinase_C_dom"/>
</dbReference>
<evidence type="ECO:0000313" key="21">
    <source>
        <dbReference type="EMBL" id="TRY75506.1"/>
    </source>
</evidence>
<dbReference type="PROSITE" id="PS00627">
    <property type="entry name" value="GHMP_KINASES_ATP"/>
    <property type="match status" value="1"/>
</dbReference>
<gene>
    <name evidence="21" type="ORF">TCAL_00728</name>
</gene>
<dbReference type="GO" id="GO:0006695">
    <property type="term" value="P:cholesterol biosynthetic process"/>
    <property type="evidence" value="ECO:0007669"/>
    <property type="project" value="TreeGrafter"/>
</dbReference>
<keyword evidence="5 18" id="KW-0444">Lipid biosynthesis</keyword>
<dbReference type="InterPro" id="IPR006205">
    <property type="entry name" value="Mev_gal_kin"/>
</dbReference>
<dbReference type="UniPathway" id="UPA00057">
    <property type="reaction ID" value="UER00098"/>
</dbReference>
<dbReference type="GO" id="GO:0004496">
    <property type="term" value="F:mevalonate kinase activity"/>
    <property type="evidence" value="ECO:0007669"/>
    <property type="project" value="UniProtKB-EC"/>
</dbReference>
<comment type="catalytic activity">
    <reaction evidence="18">
        <text>(R)-mevalonate + ATP = (R)-5-phosphomevalonate + ADP + H(+)</text>
        <dbReference type="Rhea" id="RHEA:17065"/>
        <dbReference type="ChEBI" id="CHEBI:15378"/>
        <dbReference type="ChEBI" id="CHEBI:30616"/>
        <dbReference type="ChEBI" id="CHEBI:36464"/>
        <dbReference type="ChEBI" id="CHEBI:58146"/>
        <dbReference type="ChEBI" id="CHEBI:456216"/>
        <dbReference type="EC" id="2.7.1.36"/>
    </reaction>
</comment>
<comment type="caution">
    <text evidence="21">The sequence shown here is derived from an EMBL/GenBank/DDBJ whole genome shotgun (WGS) entry which is preliminary data.</text>
</comment>
<dbReference type="GO" id="GO:0019287">
    <property type="term" value="P:isopentenyl diphosphate biosynthetic process, mevalonate pathway"/>
    <property type="evidence" value="ECO:0007669"/>
    <property type="project" value="UniProtKB-UniPathway"/>
</dbReference>
<keyword evidence="22" id="KW-1185">Reference proteome</keyword>
<dbReference type="InterPro" id="IPR020568">
    <property type="entry name" value="Ribosomal_Su5_D2-typ_SF"/>
</dbReference>
<sequence>MAARAWFKPVVVSAPSKLILHGEHAVVYGRTALAASLGMRTHMTIEALSERVQVDFPDIGVRKEWPLALIRQKLFPRRPPHLVPGEVDRVFTQVIHDFLGVSQGDLAHASLICFFYLFSIICDPGVGMAIHVRSEIPIGAGLGSSAALSVCLATGLLAIQAEFQPKGCDTSRAAISDWAFLSEKILHGTPSGVDNAISTFGGLIRFAQGRIEVQERLPCLRILLVNTQVSRRTKDLVDRVRVQHAAHPRVIGPIFDAISGVSESALAILRALEQDDTGAEEHYGQLAQLIEYNQQLLRTLNVSHASLDLICAIALEFGLQAKLTGAGGGGFAFVLLPPSINEKSVLLIRDRLEERGFVCQETELGVEGVVIQPAQSSDSFESQPISAS</sequence>
<comment type="similarity">
    <text evidence="2 18">Belongs to the GHMP kinase family. Mevalonate kinase subfamily.</text>
</comment>
<evidence type="ECO:0000256" key="10">
    <source>
        <dbReference type="ARBA" id="ARBA00022840"/>
    </source>
</evidence>
<dbReference type="InterPro" id="IPR014721">
    <property type="entry name" value="Ribsml_uS5_D2-typ_fold_subgr"/>
</dbReference>
<evidence type="ECO:0000256" key="13">
    <source>
        <dbReference type="ARBA" id="ARBA00023011"/>
    </source>
</evidence>
<evidence type="ECO:0000256" key="17">
    <source>
        <dbReference type="ARBA" id="ARBA00029438"/>
    </source>
</evidence>
<dbReference type="OrthoDB" id="1652964at2759"/>
<evidence type="ECO:0000256" key="14">
    <source>
        <dbReference type="ARBA" id="ARBA00023098"/>
    </source>
</evidence>
<accession>A0A553PCU4</accession>
<name>A0A553PCU4_TIGCA</name>
<evidence type="ECO:0000256" key="6">
    <source>
        <dbReference type="ARBA" id="ARBA00022679"/>
    </source>
</evidence>
<evidence type="ECO:0000256" key="7">
    <source>
        <dbReference type="ARBA" id="ARBA00022723"/>
    </source>
</evidence>
<dbReference type="GO" id="GO:0046872">
    <property type="term" value="F:metal ion binding"/>
    <property type="evidence" value="ECO:0007669"/>
    <property type="project" value="UniProtKB-KW"/>
</dbReference>
<evidence type="ECO:0000256" key="1">
    <source>
        <dbReference type="ARBA" id="ARBA00004496"/>
    </source>
</evidence>
<dbReference type="GO" id="GO:0005829">
    <property type="term" value="C:cytosol"/>
    <property type="evidence" value="ECO:0007669"/>
    <property type="project" value="TreeGrafter"/>
</dbReference>
<dbReference type="AlphaFoldDB" id="A0A553PCU4"/>
<dbReference type="GO" id="GO:0005524">
    <property type="term" value="F:ATP binding"/>
    <property type="evidence" value="ECO:0007669"/>
    <property type="project" value="UniProtKB-KW"/>
</dbReference>
<keyword evidence="10 18" id="KW-0067">ATP-binding</keyword>
<keyword evidence="9 18" id="KW-0418">Kinase</keyword>
<evidence type="ECO:0000256" key="16">
    <source>
        <dbReference type="ARBA" id="ARBA00023221"/>
    </source>
</evidence>
<comment type="subcellular location">
    <subcellularLocation>
        <location evidence="1 18">Cytoplasm</location>
    </subcellularLocation>
</comment>
<dbReference type="InterPro" id="IPR006203">
    <property type="entry name" value="GHMP_knse_ATP-bd_CS"/>
</dbReference>
<evidence type="ECO:0000256" key="12">
    <source>
        <dbReference type="ARBA" id="ARBA00022955"/>
    </source>
</evidence>
<proteinExistence type="inferred from homology"/>
<dbReference type="PANTHER" id="PTHR43290">
    <property type="entry name" value="MEVALONATE KINASE"/>
    <property type="match status" value="1"/>
</dbReference>
<comment type="pathway">
    <text evidence="17 18">Isoprenoid biosynthesis; isopentenyl diphosphate biosynthesis via mevalonate pathway; isopentenyl diphosphate from (R)-mevalonate: step 1/3.</text>
</comment>
<evidence type="ECO:0000256" key="2">
    <source>
        <dbReference type="ARBA" id="ARBA00006495"/>
    </source>
</evidence>
<evidence type="ECO:0000256" key="8">
    <source>
        <dbReference type="ARBA" id="ARBA00022741"/>
    </source>
</evidence>
<dbReference type="InterPro" id="IPR036554">
    <property type="entry name" value="GHMP_kinase_C_sf"/>
</dbReference>
<evidence type="ECO:0000256" key="3">
    <source>
        <dbReference type="ARBA" id="ARBA00012103"/>
    </source>
</evidence>
<keyword evidence="13 18" id="KW-0756">Sterol biosynthesis</keyword>
<evidence type="ECO:0000256" key="15">
    <source>
        <dbReference type="ARBA" id="ARBA00023166"/>
    </source>
</evidence>
<evidence type="ECO:0000256" key="9">
    <source>
        <dbReference type="ARBA" id="ARBA00022777"/>
    </source>
</evidence>
<evidence type="ECO:0000256" key="5">
    <source>
        <dbReference type="ARBA" id="ARBA00022516"/>
    </source>
</evidence>
<dbReference type="OMA" id="VCTYGGV"/>
<keyword evidence="8 18" id="KW-0547">Nucleotide-binding</keyword>
<dbReference type="SUPFAM" id="SSF54211">
    <property type="entry name" value="Ribosomal protein S5 domain 2-like"/>
    <property type="match status" value="1"/>
</dbReference>
<dbReference type="InterPro" id="IPR006204">
    <property type="entry name" value="GHMP_kinase_N_dom"/>
</dbReference>
<evidence type="ECO:0000313" key="22">
    <source>
        <dbReference type="Proteomes" id="UP000318571"/>
    </source>
</evidence>
<keyword evidence="16 18" id="KW-0753">Steroid metabolism</keyword>